<keyword evidence="4" id="KW-1185">Reference proteome</keyword>
<dbReference type="HOGENOM" id="CLU_033408_0_0_11"/>
<feature type="compositionally biased region" description="Polar residues" evidence="1">
    <location>
        <begin position="589"/>
        <end position="608"/>
    </location>
</feature>
<organism evidence="3 4">
    <name type="scientific">Tsukamurella paurometabola (strain ATCC 8368 / DSM 20162 / CCUG 35730 / CIP 100753 / JCM 10117 / KCTC 9821 / NBRC 16120 / NCIMB 702349 / NCTC 13040)</name>
    <name type="common">Corynebacterium paurometabolum</name>
    <dbReference type="NCBI Taxonomy" id="521096"/>
    <lineage>
        <taxon>Bacteria</taxon>
        <taxon>Bacillati</taxon>
        <taxon>Actinomycetota</taxon>
        <taxon>Actinomycetes</taxon>
        <taxon>Mycobacteriales</taxon>
        <taxon>Tsukamurellaceae</taxon>
        <taxon>Tsukamurella</taxon>
    </lineage>
</organism>
<dbReference type="GO" id="GO:0005524">
    <property type="term" value="F:ATP binding"/>
    <property type="evidence" value="ECO:0007669"/>
    <property type="project" value="InterPro"/>
</dbReference>
<evidence type="ECO:0000313" key="4">
    <source>
        <dbReference type="Proteomes" id="UP000001213"/>
    </source>
</evidence>
<evidence type="ECO:0000259" key="2">
    <source>
        <dbReference type="Pfam" id="PF13304"/>
    </source>
</evidence>
<dbReference type="InterPro" id="IPR051396">
    <property type="entry name" value="Bact_Antivir_Def_Nuclease"/>
</dbReference>
<protein>
    <recommendedName>
        <fullName evidence="2">ATPase AAA-type core domain-containing protein</fullName>
    </recommendedName>
</protein>
<dbReference type="PANTHER" id="PTHR43581:SF3">
    <property type="entry name" value="AAA+ ATPASE DOMAIN-CONTAINING PROTEIN"/>
    <property type="match status" value="1"/>
</dbReference>
<reference evidence="4" key="1">
    <citation type="submission" date="2010-03" db="EMBL/GenBank/DDBJ databases">
        <title>The complete chromosome of Tsukamurella paurometabola DSM 20162.</title>
        <authorList>
            <consortium name="US DOE Joint Genome Institute (JGI-PGF)"/>
            <person name="Lucas S."/>
            <person name="Copeland A."/>
            <person name="Lapidus A."/>
            <person name="Glavina del Rio T."/>
            <person name="Dalin E."/>
            <person name="Tice H."/>
            <person name="Bruce D."/>
            <person name="Goodwin L."/>
            <person name="Pitluck S."/>
            <person name="Kyrpides N."/>
            <person name="Mavromatis K."/>
            <person name="Ivanova N."/>
            <person name="Mikhailova N."/>
            <person name="Munk A.C."/>
            <person name="Brettin T."/>
            <person name="Detter J.C."/>
            <person name="Tapia R."/>
            <person name="Han C."/>
            <person name="Larimer F."/>
            <person name="Land M."/>
            <person name="Hauser L."/>
            <person name="Markowitz V."/>
            <person name="Cheng J.-F."/>
            <person name="Hugenholtz P."/>
            <person name="Woyke T."/>
            <person name="Wu D."/>
            <person name="Jando M."/>
            <person name="Brambilla E."/>
            <person name="Klenk H.-P."/>
            <person name="Eisen J.A."/>
        </authorList>
    </citation>
    <scope>NUCLEOTIDE SEQUENCE [LARGE SCALE GENOMIC DNA]</scope>
    <source>
        <strain evidence="4">ATCC 8368 / DSM 20162 / CCUG 35730 / CIP 100753 / JCM 10117 / KCTC 9821 / NBRC 16120 / NCIMB 702349 / NCTC 13040</strain>
    </source>
</reference>
<name>D5URT0_TSUPD</name>
<dbReference type="EMBL" id="CP001966">
    <property type="protein sequence ID" value="ADG79135.1"/>
    <property type="molecule type" value="Genomic_DNA"/>
</dbReference>
<proteinExistence type="predicted"/>
<evidence type="ECO:0000256" key="1">
    <source>
        <dbReference type="SAM" id="MobiDB-lite"/>
    </source>
</evidence>
<dbReference type="SUPFAM" id="SSF52540">
    <property type="entry name" value="P-loop containing nucleoside triphosphate hydrolases"/>
    <property type="match status" value="1"/>
</dbReference>
<dbReference type="Proteomes" id="UP000001213">
    <property type="component" value="Chromosome"/>
</dbReference>
<dbReference type="GO" id="GO:0016887">
    <property type="term" value="F:ATP hydrolysis activity"/>
    <property type="evidence" value="ECO:0007669"/>
    <property type="project" value="InterPro"/>
</dbReference>
<feature type="domain" description="ATPase AAA-type core" evidence="2">
    <location>
        <begin position="290"/>
        <end position="364"/>
    </location>
</feature>
<feature type="region of interest" description="Disordered" evidence="1">
    <location>
        <begin position="588"/>
        <end position="608"/>
    </location>
</feature>
<accession>D5URT0</accession>
<dbReference type="Gene3D" id="3.40.50.300">
    <property type="entry name" value="P-loop containing nucleotide triphosphate hydrolases"/>
    <property type="match status" value="1"/>
</dbReference>
<dbReference type="AlphaFoldDB" id="D5URT0"/>
<sequence length="608" mass="66587">MYTREAYIHNSGPIKDLYVKFEVDENDRPIPTLFVGRNGAGKTNLLSTLAEPLLLGASKVYDDVLTLKGFGRSYFRILGASTVTTGASNGFAIVKYTNGAESVFYRENAGDISVDDAKSLIPDTLLEGANWDAKESSKEIILNDEAARQVFGNGAYIFFPSNRSETPYWFNTEAIPDQKFDTSDRFRNNLNNPMYVERSLDEFAQWLLGVLAESRLPVLEAAYLAKSEESKVVVTCDTTQFMVGQTPLIQANNILKAITRSSDAAFYWSSRHASSKVGIHKGGVNLWSGLKSLSAGEGTLLSVFGSLLRRSDQLRITPEELTGVAIIDELDAHIHIELQMSALPELIAMFPRIQFIISSHSPFFALGMESKFPGKINIVDLPSGQNINAESYTEFKAALETFYDTRRFEEIVDQRLRESNTPTILVGGTTDRDYFKAASIALGYDDLADLFEWVGEPGGSGGGRNTGDSSLQKAESFIRANPSLVSKDVVILYDCDAKATSSSSGKLHIVPIEQIPGARCSKGVENLLPDSVFTEDAYAIQEKPDSYGGGATVKSIKKTYLCEQVCAQPKKSAEIFENFRPTLDAISSLLGTTRPQSDSQTTPTPAAE</sequence>
<gene>
    <name evidence="3" type="ordered locus">Tpau_2531</name>
</gene>
<dbReference type="InterPro" id="IPR003959">
    <property type="entry name" value="ATPase_AAA_core"/>
</dbReference>
<evidence type="ECO:0000313" key="3">
    <source>
        <dbReference type="EMBL" id="ADG79135.1"/>
    </source>
</evidence>
<dbReference type="RefSeq" id="WP_013127154.1">
    <property type="nucleotide sequence ID" value="NC_014158.1"/>
</dbReference>
<dbReference type="STRING" id="521096.Tpau_2531"/>
<dbReference type="InterPro" id="IPR027417">
    <property type="entry name" value="P-loop_NTPase"/>
</dbReference>
<dbReference type="KEGG" id="tpr:Tpau_2531"/>
<dbReference type="PANTHER" id="PTHR43581">
    <property type="entry name" value="ATP/GTP PHOSPHATASE"/>
    <property type="match status" value="1"/>
</dbReference>
<dbReference type="Pfam" id="PF13304">
    <property type="entry name" value="AAA_21"/>
    <property type="match status" value="1"/>
</dbReference>
<dbReference type="eggNOG" id="COG3950">
    <property type="taxonomic scope" value="Bacteria"/>
</dbReference>
<reference evidence="3 4" key="2">
    <citation type="journal article" date="2011" name="Stand. Genomic Sci.">
        <title>Complete genome sequence of Tsukamurella paurometabola type strain (no. 33).</title>
        <authorList>
            <person name="Munk A.C."/>
            <person name="Lapidus A."/>
            <person name="Lucas S."/>
            <person name="Nolan M."/>
            <person name="Tice H."/>
            <person name="Cheng J.F."/>
            <person name="Del Rio T.G."/>
            <person name="Goodwin L."/>
            <person name="Pitluck S."/>
            <person name="Liolios K."/>
            <person name="Huntemann M."/>
            <person name="Ivanova N."/>
            <person name="Mavromatis K."/>
            <person name="Mikhailova N."/>
            <person name="Pati A."/>
            <person name="Chen A."/>
            <person name="Palaniappan K."/>
            <person name="Tapia R."/>
            <person name="Han C."/>
            <person name="Land M."/>
            <person name="Hauser L."/>
            <person name="Chang Y.J."/>
            <person name="Jeffries C.D."/>
            <person name="Brettin T."/>
            <person name="Yasawong M."/>
            <person name="Brambilla E.M."/>
            <person name="Rohde M."/>
            <person name="Sikorski J."/>
            <person name="Goker M."/>
            <person name="Detter J.C."/>
            <person name="Woyke T."/>
            <person name="Bristow J."/>
            <person name="Eisen J.A."/>
            <person name="Markowitz V."/>
            <person name="Hugenholtz P."/>
            <person name="Kyrpides N.C."/>
            <person name="Klenk H.P."/>
        </authorList>
    </citation>
    <scope>NUCLEOTIDE SEQUENCE [LARGE SCALE GENOMIC DNA]</scope>
    <source>
        <strain evidence="4">ATCC 8368 / DSM 20162 / CCUG 35730 / CIP 100753 / JCM 10117 / KCTC 9821 / NBRC 16120 / NCIMB 702349 / NCTC 13040</strain>
    </source>
</reference>